<dbReference type="InterPro" id="IPR002508">
    <property type="entry name" value="MurNAc-LAA_cat"/>
</dbReference>
<dbReference type="Pfam" id="PF01520">
    <property type="entry name" value="Amidase_3"/>
    <property type="match status" value="1"/>
</dbReference>
<evidence type="ECO:0000313" key="4">
    <source>
        <dbReference type="Proteomes" id="UP000607645"/>
    </source>
</evidence>
<keyword evidence="4" id="KW-1185">Reference proteome</keyword>
<dbReference type="Proteomes" id="UP000607645">
    <property type="component" value="Unassembled WGS sequence"/>
</dbReference>
<name>A0A8J6JMX7_9FIRM</name>
<dbReference type="CDD" id="cd02696">
    <property type="entry name" value="MurNAc-LAA"/>
    <property type="match status" value="1"/>
</dbReference>
<evidence type="ECO:0000259" key="2">
    <source>
        <dbReference type="SMART" id="SM00646"/>
    </source>
</evidence>
<protein>
    <submittedName>
        <fullName evidence="3">N-acetylmuramoyl-L-alanine amidase</fullName>
    </submittedName>
</protein>
<proteinExistence type="predicted"/>
<dbReference type="InterPro" id="IPR050695">
    <property type="entry name" value="N-acetylmuramoyl_amidase_3"/>
</dbReference>
<reference evidence="3" key="1">
    <citation type="submission" date="2020-08" db="EMBL/GenBank/DDBJ databases">
        <title>Genome public.</title>
        <authorList>
            <person name="Liu C."/>
            <person name="Sun Q."/>
        </authorList>
    </citation>
    <scope>NUCLEOTIDE SEQUENCE</scope>
    <source>
        <strain evidence="3">NSJ-52</strain>
    </source>
</reference>
<dbReference type="GO" id="GO:0030288">
    <property type="term" value="C:outer membrane-bounded periplasmic space"/>
    <property type="evidence" value="ECO:0007669"/>
    <property type="project" value="TreeGrafter"/>
</dbReference>
<organism evidence="3 4">
    <name type="scientific">Lawsonibacter faecis</name>
    <dbReference type="NCBI Taxonomy" id="2763052"/>
    <lineage>
        <taxon>Bacteria</taxon>
        <taxon>Bacillati</taxon>
        <taxon>Bacillota</taxon>
        <taxon>Clostridia</taxon>
        <taxon>Eubacteriales</taxon>
        <taxon>Oscillospiraceae</taxon>
        <taxon>Lawsonibacter</taxon>
    </lineage>
</organism>
<accession>A0A8J6JMX7</accession>
<dbReference type="Pfam" id="PF09992">
    <property type="entry name" value="NAGPA"/>
    <property type="match status" value="1"/>
</dbReference>
<gene>
    <name evidence="3" type="ORF">H8S62_08745</name>
</gene>
<dbReference type="SMART" id="SM00646">
    <property type="entry name" value="Ami_3"/>
    <property type="match status" value="1"/>
</dbReference>
<dbReference type="GO" id="GO:0008745">
    <property type="term" value="F:N-acetylmuramoyl-L-alanine amidase activity"/>
    <property type="evidence" value="ECO:0007669"/>
    <property type="project" value="InterPro"/>
</dbReference>
<dbReference type="SUPFAM" id="SSF53187">
    <property type="entry name" value="Zn-dependent exopeptidases"/>
    <property type="match status" value="1"/>
</dbReference>
<dbReference type="AlphaFoldDB" id="A0A8J6JMX7"/>
<evidence type="ECO:0000256" key="1">
    <source>
        <dbReference type="ARBA" id="ARBA00022801"/>
    </source>
</evidence>
<dbReference type="GO" id="GO:0009253">
    <property type="term" value="P:peptidoglycan catabolic process"/>
    <property type="evidence" value="ECO:0007669"/>
    <property type="project" value="InterPro"/>
</dbReference>
<keyword evidence="1" id="KW-0378">Hydrolase</keyword>
<dbReference type="Gene3D" id="3.40.630.40">
    <property type="entry name" value="Zn-dependent exopeptidases"/>
    <property type="match status" value="1"/>
</dbReference>
<dbReference type="RefSeq" id="WP_186919045.1">
    <property type="nucleotide sequence ID" value="NZ_JACOPQ010000005.1"/>
</dbReference>
<feature type="domain" description="MurNAc-LAA" evidence="2">
    <location>
        <begin position="269"/>
        <end position="387"/>
    </location>
</feature>
<dbReference type="PANTHER" id="PTHR30404:SF0">
    <property type="entry name" value="N-ACETYLMURAMOYL-L-ALANINE AMIDASE AMIC"/>
    <property type="match status" value="1"/>
</dbReference>
<comment type="caution">
    <text evidence="3">The sequence shown here is derived from an EMBL/GenBank/DDBJ whole genome shotgun (WGS) entry which is preliminary data.</text>
</comment>
<dbReference type="PANTHER" id="PTHR30404">
    <property type="entry name" value="N-ACETYLMURAMOYL-L-ALANINE AMIDASE"/>
    <property type="match status" value="1"/>
</dbReference>
<sequence length="449" mass="47978">MSKHIKTIPLTQIERISIVQGGGRLVSQVKRDTGCDYAMNAGFYGGNGKPTHHLKADGKVLARAPWGCWGFAWNNGADIRMEALPADTRLNYIAGVELLSPMVSDTGSIPYDPKGELGGTRGRTAIAHTGDKLILYCSGDGTRDAATLEEVQGELRRLGAETAIYVDGGGSSQCDFGGGEATRSSRKVYSYLCVWLKPQKEEDKPVNKKVCLDPGHGPGCVNGSPDGSYKEHEFAWDMSQRVRAHLERCGVTVVMTRDGAGYPSLTERCGISNRAGADLFVSLHSNASGDGKNWTSPSGYLIYTSAGPETAARNVAARAVLKRVREAGIAIRGGGLEHNAAYAVLKGTTAPAMIIEHGFHTSREDTALMKTGDYRVKLAEADARGILDFLGLPWVAEKPAGTTDTPAADWAAEAWRKAMGKGVMDGTRPADGVTRQELAVVLDRLGLLD</sequence>
<evidence type="ECO:0000313" key="3">
    <source>
        <dbReference type="EMBL" id="MBC5737100.1"/>
    </source>
</evidence>
<dbReference type="EMBL" id="JACOPQ010000005">
    <property type="protein sequence ID" value="MBC5737100.1"/>
    <property type="molecule type" value="Genomic_DNA"/>
</dbReference>
<dbReference type="InterPro" id="IPR018711">
    <property type="entry name" value="NAGPA"/>
</dbReference>